<name>A0A835C8K3_9FABA</name>
<organism evidence="1 2">
    <name type="scientific">Senna tora</name>
    <dbReference type="NCBI Taxonomy" id="362788"/>
    <lineage>
        <taxon>Eukaryota</taxon>
        <taxon>Viridiplantae</taxon>
        <taxon>Streptophyta</taxon>
        <taxon>Embryophyta</taxon>
        <taxon>Tracheophyta</taxon>
        <taxon>Spermatophyta</taxon>
        <taxon>Magnoliopsida</taxon>
        <taxon>eudicotyledons</taxon>
        <taxon>Gunneridae</taxon>
        <taxon>Pentapetalae</taxon>
        <taxon>rosids</taxon>
        <taxon>fabids</taxon>
        <taxon>Fabales</taxon>
        <taxon>Fabaceae</taxon>
        <taxon>Caesalpinioideae</taxon>
        <taxon>Cassia clade</taxon>
        <taxon>Senna</taxon>
    </lineage>
</organism>
<sequence>MERNGQFNEEKISNKSISVIVTDPKVLACVICFKSLRAPIYSTLRFAYDESVSVSFNSDGKRNALVLREGSSGDLFVVVNKNDVVENVGHVVYVVFFGPKSREERFYSVVAKSSDSQRNVSFFGWTKNIQAFPEVDPTETRDVLIPSSFLRTCGRIEVEVQIKSDGKFASLALMNFFSFMK</sequence>
<proteinExistence type="predicted"/>
<dbReference type="Proteomes" id="UP000634136">
    <property type="component" value="Unassembled WGS sequence"/>
</dbReference>
<evidence type="ECO:0000313" key="2">
    <source>
        <dbReference type="Proteomes" id="UP000634136"/>
    </source>
</evidence>
<reference evidence="1" key="1">
    <citation type="submission" date="2020-09" db="EMBL/GenBank/DDBJ databases">
        <title>Genome-Enabled Discovery of Anthraquinone Biosynthesis in Senna tora.</title>
        <authorList>
            <person name="Kang S.-H."/>
            <person name="Pandey R.P."/>
            <person name="Lee C.-M."/>
            <person name="Sim J.-S."/>
            <person name="Jeong J.-T."/>
            <person name="Choi B.-S."/>
            <person name="Jung M."/>
            <person name="Ginzburg D."/>
            <person name="Zhao K."/>
            <person name="Won S.Y."/>
            <person name="Oh T.-J."/>
            <person name="Yu Y."/>
            <person name="Kim N.-H."/>
            <person name="Lee O.R."/>
            <person name="Lee T.-H."/>
            <person name="Bashyal P."/>
            <person name="Kim T.-S."/>
            <person name="Lee W.-H."/>
            <person name="Kawkins C."/>
            <person name="Kim C.-K."/>
            <person name="Kim J.S."/>
            <person name="Ahn B.O."/>
            <person name="Rhee S.Y."/>
            <person name="Sohng J.K."/>
        </authorList>
    </citation>
    <scope>NUCLEOTIDE SEQUENCE</scope>
    <source>
        <tissue evidence="1">Leaf</tissue>
    </source>
</reference>
<evidence type="ECO:0000313" key="1">
    <source>
        <dbReference type="EMBL" id="KAF7833416.1"/>
    </source>
</evidence>
<protein>
    <submittedName>
        <fullName evidence="1">E3 ubiquitin-protein ligase SINA-like 10</fullName>
    </submittedName>
</protein>
<dbReference type="EMBL" id="JAAIUW010000005">
    <property type="protein sequence ID" value="KAF7833416.1"/>
    <property type="molecule type" value="Genomic_DNA"/>
</dbReference>
<keyword evidence="2" id="KW-1185">Reference proteome</keyword>
<dbReference type="AlphaFoldDB" id="A0A835C8K3"/>
<gene>
    <name evidence="1" type="ORF">G2W53_015749</name>
</gene>
<comment type="caution">
    <text evidence="1">The sequence shown here is derived from an EMBL/GenBank/DDBJ whole genome shotgun (WGS) entry which is preliminary data.</text>
</comment>
<accession>A0A835C8K3</accession>